<dbReference type="Gene3D" id="2.120.10.30">
    <property type="entry name" value="TolB, C-terminal domain"/>
    <property type="match status" value="1"/>
</dbReference>
<accession>A0A6B0XXS4</accession>
<protein>
    <submittedName>
        <fullName evidence="1">6-bladed beta-propeller</fullName>
    </submittedName>
</protein>
<dbReference type="SUPFAM" id="SSF101898">
    <property type="entry name" value="NHL repeat"/>
    <property type="match status" value="1"/>
</dbReference>
<sequence length="385" mass="43710">MTDQSNRLFGLALVLTCTLVAACTSNESGTGSRVIQELDVQLHEVLLLGGDESASHEYLFGDPRYIVTDAQGRIYVADQEFMNIRVYDDSGRYIRTLGERGRGPMEFQSFDGLAINQEQELIALDRTNRRITRFSTEGQLLSTHPRQRWARADIRPFRDGYLFLSHQTSEPGDIDFLFRVYGSGFEQPTVAFGSTDQIADPYNIIETTELDAEPSSFIFTEGGLLYAPSLYEGKLYLYTEAGGQWTLTSTIDGLVEKRAYTEVDKPAIYENADLVIFYARTMKGARVHNTSLGLFRLQDDRIVHFTKVEFGRQRYFGVEVFDADGQLVGYGAIEKIPLTAQGIAKLFLDIVWKDELDRFYVIDRMDQPVIRVVELEIRPTDMTLD</sequence>
<gene>
    <name evidence="1" type="ORF">F4Y60_00385</name>
</gene>
<dbReference type="PROSITE" id="PS51257">
    <property type="entry name" value="PROKAR_LIPOPROTEIN"/>
    <property type="match status" value="1"/>
</dbReference>
<dbReference type="Pfam" id="PF17170">
    <property type="entry name" value="DUF5128"/>
    <property type="match status" value="1"/>
</dbReference>
<organism evidence="1">
    <name type="scientific">Boseongicola sp. SB0664_bin_43</name>
    <dbReference type="NCBI Taxonomy" id="2604844"/>
    <lineage>
        <taxon>Bacteria</taxon>
        <taxon>Pseudomonadati</taxon>
        <taxon>Pseudomonadota</taxon>
        <taxon>Alphaproteobacteria</taxon>
        <taxon>Rhodobacterales</taxon>
        <taxon>Paracoccaceae</taxon>
        <taxon>Boseongicola</taxon>
    </lineage>
</organism>
<evidence type="ECO:0000313" key="1">
    <source>
        <dbReference type="EMBL" id="MXY32557.1"/>
    </source>
</evidence>
<comment type="caution">
    <text evidence="1">The sequence shown here is derived from an EMBL/GenBank/DDBJ whole genome shotgun (WGS) entry which is preliminary data.</text>
</comment>
<name>A0A6B0XXS4_9RHOB</name>
<dbReference type="EMBL" id="VXRY01000015">
    <property type="protein sequence ID" value="MXY32557.1"/>
    <property type="molecule type" value="Genomic_DNA"/>
</dbReference>
<dbReference type="InterPro" id="IPR011042">
    <property type="entry name" value="6-blade_b-propeller_TolB-like"/>
</dbReference>
<reference evidence="1" key="1">
    <citation type="submission" date="2019-09" db="EMBL/GenBank/DDBJ databases">
        <title>Characterisation of the sponge microbiome using genome-centric metagenomics.</title>
        <authorList>
            <person name="Engelberts J.P."/>
            <person name="Robbins S.J."/>
            <person name="De Goeij J.M."/>
            <person name="Aranda M."/>
            <person name="Bell S.C."/>
            <person name="Webster N.S."/>
        </authorList>
    </citation>
    <scope>NUCLEOTIDE SEQUENCE</scope>
    <source>
        <strain evidence="1">SB0664_bin_43</strain>
    </source>
</reference>
<proteinExistence type="predicted"/>
<dbReference type="AlphaFoldDB" id="A0A6B0XXS4"/>